<proteinExistence type="predicted"/>
<dbReference type="PANTHER" id="PTHR34220:SF7">
    <property type="entry name" value="SENSOR HISTIDINE KINASE YPDA"/>
    <property type="match status" value="1"/>
</dbReference>
<dbReference type="AlphaFoldDB" id="A0A9D9GZY6"/>
<dbReference type="InterPro" id="IPR050640">
    <property type="entry name" value="Bact_2-comp_sensor_kinase"/>
</dbReference>
<organism evidence="2 3">
    <name type="scientific">Candidatus Pullibacteroides excrementavium</name>
    <dbReference type="NCBI Taxonomy" id="2840905"/>
    <lineage>
        <taxon>Bacteria</taxon>
        <taxon>Pseudomonadati</taxon>
        <taxon>Bacteroidota</taxon>
        <taxon>Bacteroidia</taxon>
        <taxon>Bacteroidales</taxon>
        <taxon>Candidatus Pullibacteroides</taxon>
    </lineage>
</organism>
<evidence type="ECO:0000313" key="3">
    <source>
        <dbReference type="Proteomes" id="UP000823612"/>
    </source>
</evidence>
<feature type="transmembrane region" description="Helical" evidence="1">
    <location>
        <begin position="6"/>
        <end position="21"/>
    </location>
</feature>
<name>A0A9D9GZY6_9BACT</name>
<dbReference type="EMBL" id="JADIMZ010000131">
    <property type="protein sequence ID" value="MBO8433385.1"/>
    <property type="molecule type" value="Genomic_DNA"/>
</dbReference>
<keyword evidence="1" id="KW-0472">Membrane</keyword>
<dbReference type="Proteomes" id="UP000823612">
    <property type="component" value="Unassembled WGS sequence"/>
</dbReference>
<gene>
    <name evidence="2" type="ORF">IAB08_08870</name>
</gene>
<sequence length="311" mass="35741">MEHNSFWIVFSAVNVFMFLVVRSMYRPETIKGFVLYTLLLLLSATVAEYFYVIPTILSRCHPRDPANAAVFLREVRVLTFTGILVRDFIIFSLILLGRLYRDALGYNKIKMEKQAVEQRNAGLQLRISQYMEHEHFTNNALASLAGMANALPEDRRKDFFLLLDIQRYSFSKIKEDFVPVAEEIRFVGTLLRYYGSRYPGLEVVCHMDTEEVPPYSVPPLLTEIPVSNMFKHGITEAGKGKMAVDFVLSDPLYFKMVCRNRIREDLALFDNPASRGISILQDRLDFLYGESASFTLTREGDEMVAVLIIPF</sequence>
<reference evidence="2" key="2">
    <citation type="journal article" date="2021" name="PeerJ">
        <title>Extensive microbial diversity within the chicken gut microbiome revealed by metagenomics and culture.</title>
        <authorList>
            <person name="Gilroy R."/>
            <person name="Ravi A."/>
            <person name="Getino M."/>
            <person name="Pursley I."/>
            <person name="Horton D.L."/>
            <person name="Alikhan N.F."/>
            <person name="Baker D."/>
            <person name="Gharbi K."/>
            <person name="Hall N."/>
            <person name="Watson M."/>
            <person name="Adriaenssens E.M."/>
            <person name="Foster-Nyarko E."/>
            <person name="Jarju S."/>
            <person name="Secka A."/>
            <person name="Antonio M."/>
            <person name="Oren A."/>
            <person name="Chaudhuri R.R."/>
            <person name="La Ragione R."/>
            <person name="Hildebrand F."/>
            <person name="Pallen M.J."/>
        </authorList>
    </citation>
    <scope>NUCLEOTIDE SEQUENCE</scope>
    <source>
        <strain evidence="2">2889</strain>
    </source>
</reference>
<evidence type="ECO:0008006" key="4">
    <source>
        <dbReference type="Google" id="ProtNLM"/>
    </source>
</evidence>
<reference evidence="2" key="1">
    <citation type="submission" date="2020-10" db="EMBL/GenBank/DDBJ databases">
        <authorList>
            <person name="Gilroy R."/>
        </authorList>
    </citation>
    <scope>NUCLEOTIDE SEQUENCE</scope>
    <source>
        <strain evidence="2">2889</strain>
    </source>
</reference>
<keyword evidence="1" id="KW-1133">Transmembrane helix</keyword>
<dbReference type="PANTHER" id="PTHR34220">
    <property type="entry name" value="SENSOR HISTIDINE KINASE YPDA"/>
    <property type="match status" value="1"/>
</dbReference>
<evidence type="ECO:0000256" key="1">
    <source>
        <dbReference type="SAM" id="Phobius"/>
    </source>
</evidence>
<comment type="caution">
    <text evidence="2">The sequence shown here is derived from an EMBL/GenBank/DDBJ whole genome shotgun (WGS) entry which is preliminary data.</text>
</comment>
<accession>A0A9D9GZY6</accession>
<protein>
    <recommendedName>
        <fullName evidence="4">Signal transduction histidine kinase internal region domain-containing protein</fullName>
    </recommendedName>
</protein>
<keyword evidence="1" id="KW-0812">Transmembrane</keyword>
<feature type="transmembrane region" description="Helical" evidence="1">
    <location>
        <begin position="33"/>
        <end position="57"/>
    </location>
</feature>
<evidence type="ECO:0000313" key="2">
    <source>
        <dbReference type="EMBL" id="MBO8433385.1"/>
    </source>
</evidence>
<feature type="transmembrane region" description="Helical" evidence="1">
    <location>
        <begin position="77"/>
        <end position="100"/>
    </location>
</feature>